<evidence type="ECO:0000256" key="3">
    <source>
        <dbReference type="ARBA" id="ARBA00022741"/>
    </source>
</evidence>
<reference evidence="9" key="1">
    <citation type="submission" date="2018-06" db="EMBL/GenBank/DDBJ databases">
        <authorList>
            <person name="Zhirakovskaya E."/>
        </authorList>
    </citation>
    <scope>NUCLEOTIDE SEQUENCE</scope>
</reference>
<dbReference type="GO" id="GO:0000160">
    <property type="term" value="P:phosphorelay signal transduction system"/>
    <property type="evidence" value="ECO:0007669"/>
    <property type="project" value="UniProtKB-KW"/>
</dbReference>
<dbReference type="InterPro" id="IPR005467">
    <property type="entry name" value="His_kinase_dom"/>
</dbReference>
<dbReference type="InterPro" id="IPR003594">
    <property type="entry name" value="HATPase_dom"/>
</dbReference>
<dbReference type="Pfam" id="PF02518">
    <property type="entry name" value="HATPase_c"/>
    <property type="match status" value="1"/>
</dbReference>
<keyword evidence="5" id="KW-0067">ATP-binding</keyword>
<feature type="transmembrane region" description="Helical" evidence="7">
    <location>
        <begin position="162"/>
        <end position="180"/>
    </location>
</feature>
<keyword evidence="6" id="KW-0902">Two-component regulatory system</keyword>
<evidence type="ECO:0000256" key="7">
    <source>
        <dbReference type="SAM" id="Phobius"/>
    </source>
</evidence>
<accession>A0A3B0XD84</accession>
<feature type="transmembrane region" description="Helical" evidence="7">
    <location>
        <begin position="192"/>
        <end position="211"/>
    </location>
</feature>
<dbReference type="InterPro" id="IPR004358">
    <property type="entry name" value="Sig_transdc_His_kin-like_C"/>
</dbReference>
<dbReference type="SUPFAM" id="SSF55874">
    <property type="entry name" value="ATPase domain of HSP90 chaperone/DNA topoisomerase II/histidine kinase"/>
    <property type="match status" value="1"/>
</dbReference>
<dbReference type="PANTHER" id="PTHR43065">
    <property type="entry name" value="SENSOR HISTIDINE KINASE"/>
    <property type="match status" value="1"/>
</dbReference>
<dbReference type="InterPro" id="IPR014265">
    <property type="entry name" value="XrtA/PrsK"/>
</dbReference>
<feature type="domain" description="Histidine kinase" evidence="8">
    <location>
        <begin position="488"/>
        <end position="691"/>
    </location>
</feature>
<keyword evidence="7" id="KW-1133">Transmembrane helix</keyword>
<dbReference type="PANTHER" id="PTHR43065:SF10">
    <property type="entry name" value="PEROXIDE STRESS-ACTIVATED HISTIDINE KINASE MAK3"/>
    <property type="match status" value="1"/>
</dbReference>
<protein>
    <submittedName>
        <fullName evidence="9">Two-component system sensor histidine kinase</fullName>
    </submittedName>
</protein>
<keyword evidence="4 9" id="KW-0418">Kinase</keyword>
<dbReference type="GO" id="GO:0016301">
    <property type="term" value="F:kinase activity"/>
    <property type="evidence" value="ECO:0007669"/>
    <property type="project" value="UniProtKB-KW"/>
</dbReference>
<evidence type="ECO:0000256" key="5">
    <source>
        <dbReference type="ARBA" id="ARBA00022840"/>
    </source>
</evidence>
<evidence type="ECO:0000256" key="6">
    <source>
        <dbReference type="ARBA" id="ARBA00023012"/>
    </source>
</evidence>
<dbReference type="InterPro" id="IPR029016">
    <property type="entry name" value="GAF-like_dom_sf"/>
</dbReference>
<evidence type="ECO:0000256" key="4">
    <source>
        <dbReference type="ARBA" id="ARBA00022777"/>
    </source>
</evidence>
<dbReference type="AlphaFoldDB" id="A0A3B0XD84"/>
<evidence type="ECO:0000259" key="8">
    <source>
        <dbReference type="PROSITE" id="PS50109"/>
    </source>
</evidence>
<keyword evidence="2" id="KW-0808">Transferase</keyword>
<feature type="transmembrane region" description="Helical" evidence="7">
    <location>
        <begin position="97"/>
        <end position="117"/>
    </location>
</feature>
<evidence type="ECO:0000256" key="1">
    <source>
        <dbReference type="ARBA" id="ARBA00022553"/>
    </source>
</evidence>
<keyword evidence="3" id="KW-0547">Nucleotide-binding</keyword>
<keyword evidence="7" id="KW-0812">Transmembrane</keyword>
<feature type="transmembrane region" description="Helical" evidence="7">
    <location>
        <begin position="232"/>
        <end position="257"/>
    </location>
</feature>
<dbReference type="GO" id="GO:0005524">
    <property type="term" value="F:ATP binding"/>
    <property type="evidence" value="ECO:0007669"/>
    <property type="project" value="UniProtKB-KW"/>
</dbReference>
<dbReference type="NCBIfam" id="TIGR02916">
    <property type="entry name" value="PEP_his_kin"/>
    <property type="match status" value="1"/>
</dbReference>
<organism evidence="9">
    <name type="scientific">hydrothermal vent metagenome</name>
    <dbReference type="NCBI Taxonomy" id="652676"/>
    <lineage>
        <taxon>unclassified sequences</taxon>
        <taxon>metagenomes</taxon>
        <taxon>ecological metagenomes</taxon>
    </lineage>
</organism>
<keyword evidence="7" id="KW-0472">Membrane</keyword>
<dbReference type="PROSITE" id="PS50109">
    <property type="entry name" value="HIS_KIN"/>
    <property type="match status" value="1"/>
</dbReference>
<evidence type="ECO:0000256" key="2">
    <source>
        <dbReference type="ARBA" id="ARBA00022679"/>
    </source>
</evidence>
<feature type="transmembrane region" description="Helical" evidence="7">
    <location>
        <begin position="132"/>
        <end position="150"/>
    </location>
</feature>
<dbReference type="SUPFAM" id="SSF55781">
    <property type="entry name" value="GAF domain-like"/>
    <property type="match status" value="1"/>
</dbReference>
<sequence length="713" mass="80155">MIIEVFSFGFSTILFLVLGLIMLTGKRDNLPKTMLAVASLASAVWSGTVTYQAAYGGLLSTALLLELLRSLAWFAFLLVMLRTAYKSSDQVNKKFRVAFAGISVFIIGLMLLALYRISGGSLFELIAGNDVLIGHLLISIGGLVIIEQLYRNTADEHRWALKYLWIAIGGMFAYDFYLYSDAFLFQRIDNELWNARGFIHAMVVPLIGVAIKREMQWSLGDASIDIFLSRRMAFHTTTLLASGIYLIFISFGGYYVRDMGGDWGVVAQATFLFASVMVLAVLLFSGRVRSRIKVAIDKHFFHYKYDYREEWLRIIRTLSSQNESQRLHKRAIHALAQIIDSPGGILILERDNGCYELDEQWNYDQQNVRESSDTDLVRFLSEHQFVISLDEYNKDPEMYTRLGSLSIPHWITDNKNAWLIVPLMLQEHLMGFVVLLRSPAHERYFNWEDSDLLKTAGKQAASHLAQYDAAQALVSARRFEEVNRLSAFIVHDIKNMVGQLSMVVSNAARHKNNPMFIDDAIITVENSVNKMNKLLVRLRGGGGGDESSPVNLCSLLEDSIRSCVKAGVLPIPVLTCVDQDMRVTADKDRMSANIAHLIQNAQDATQDAGSITVRLRKQGGFAVIEIEDSGEGMDESFIHDRLFQPFESTKGTMGIGVFQVREYARKLGGQLDVESQLGVGTTFRLLIPLSLSQETVKDPQVLHLNELGRKRDV</sequence>
<dbReference type="InterPro" id="IPR036890">
    <property type="entry name" value="HATPase_C_sf"/>
</dbReference>
<proteinExistence type="predicted"/>
<name>A0A3B0XD84_9ZZZZ</name>
<evidence type="ECO:0000313" key="9">
    <source>
        <dbReference type="EMBL" id="VAW65681.1"/>
    </source>
</evidence>
<keyword evidence="1" id="KW-0597">Phosphoprotein</keyword>
<dbReference type="EMBL" id="UOFI01000069">
    <property type="protein sequence ID" value="VAW65681.1"/>
    <property type="molecule type" value="Genomic_DNA"/>
</dbReference>
<dbReference type="Gene3D" id="3.30.450.40">
    <property type="match status" value="1"/>
</dbReference>
<feature type="transmembrane region" description="Helical" evidence="7">
    <location>
        <begin position="6"/>
        <end position="23"/>
    </location>
</feature>
<dbReference type="PRINTS" id="PR00344">
    <property type="entry name" value="BCTRLSENSOR"/>
</dbReference>
<dbReference type="Gene3D" id="3.30.565.10">
    <property type="entry name" value="Histidine kinase-like ATPase, C-terminal domain"/>
    <property type="match status" value="1"/>
</dbReference>
<dbReference type="SMART" id="SM00387">
    <property type="entry name" value="HATPase_c"/>
    <property type="match status" value="1"/>
</dbReference>
<feature type="transmembrane region" description="Helical" evidence="7">
    <location>
        <begin position="263"/>
        <end position="284"/>
    </location>
</feature>
<gene>
    <name evidence="9" type="ORF">MNBD_GAMMA09-3258</name>
</gene>